<dbReference type="EMBL" id="CP026512">
    <property type="protein sequence ID" value="QAX81595.1"/>
    <property type="molecule type" value="Genomic_DNA"/>
</dbReference>
<evidence type="ECO:0000256" key="4">
    <source>
        <dbReference type="ARBA" id="ARBA00020397"/>
    </source>
</evidence>
<dbReference type="GO" id="GO:0016757">
    <property type="term" value="F:glycosyltransferase activity"/>
    <property type="evidence" value="ECO:0007669"/>
    <property type="project" value="UniProtKB-KW"/>
</dbReference>
<keyword evidence="12" id="KW-1185">Reference proteome</keyword>
<keyword evidence="11" id="KW-0808">Transferase</keyword>
<dbReference type="Proteomes" id="UP000288953">
    <property type="component" value="Chromosome"/>
</dbReference>
<dbReference type="NCBIfam" id="NF008937">
    <property type="entry name" value="PRK12292.1-4"/>
    <property type="match status" value="1"/>
</dbReference>
<dbReference type="HAMAP" id="MF_00125">
    <property type="entry name" value="HisZ"/>
    <property type="match status" value="1"/>
</dbReference>
<keyword evidence="5 9" id="KW-0963">Cytoplasm</keyword>
<evidence type="ECO:0000313" key="11">
    <source>
        <dbReference type="EMBL" id="QAX81595.1"/>
    </source>
</evidence>
<evidence type="ECO:0000313" key="12">
    <source>
        <dbReference type="Proteomes" id="UP000288953"/>
    </source>
</evidence>
<proteinExistence type="inferred from homology"/>
<protein>
    <recommendedName>
        <fullName evidence="4 9">ATP phosphoribosyltransferase regulatory subunit</fullName>
    </recommendedName>
</protein>
<dbReference type="NCBIfam" id="NF008935">
    <property type="entry name" value="PRK12292.1-1"/>
    <property type="match status" value="1"/>
</dbReference>
<comment type="miscellaneous">
    <text evidence="9">This function is generally fulfilled by the C-terminal part of HisG, which is missing in some bacteria such as this one.</text>
</comment>
<evidence type="ECO:0000256" key="5">
    <source>
        <dbReference type="ARBA" id="ARBA00022490"/>
    </source>
</evidence>
<dbReference type="SUPFAM" id="SSF55681">
    <property type="entry name" value="Class II aaRS and biotin synthetases"/>
    <property type="match status" value="1"/>
</dbReference>
<dbReference type="InterPro" id="IPR004517">
    <property type="entry name" value="HisZ"/>
</dbReference>
<reference evidence="11 12" key="1">
    <citation type="journal article" date="2018" name="Genome Biol. Evol.">
        <title>Partnering With a Pest: Genomes of Hemlock Woolly Adelgid Symbionts Reveal Atypical Nutritional Provisioning Patterns in Dual-Obligate Bacteria.</title>
        <authorList>
            <person name="Weglarz K.M."/>
            <person name="Havill N.P."/>
            <person name="Burke G.R."/>
            <person name="von Dohlen C.D."/>
        </authorList>
    </citation>
    <scope>NUCLEOTIDE SEQUENCE [LARGE SCALE GENOMIC DNA]</scope>
    <source>
        <strain evidence="11 12">HWA_ENA</strain>
    </source>
</reference>
<evidence type="ECO:0000256" key="2">
    <source>
        <dbReference type="ARBA" id="ARBA00004667"/>
    </source>
</evidence>
<dbReference type="Gene3D" id="3.30.930.10">
    <property type="entry name" value="Bira Bifunctional Protein, Domain 2"/>
    <property type="match status" value="1"/>
</dbReference>
<name>A0ABX5R7H2_9PSED</name>
<evidence type="ECO:0000259" key="10">
    <source>
        <dbReference type="Pfam" id="PF13393"/>
    </source>
</evidence>
<keyword evidence="11" id="KW-0328">Glycosyltransferase</keyword>
<dbReference type="NCBIfam" id="NF009086">
    <property type="entry name" value="PRK12421.1"/>
    <property type="match status" value="1"/>
</dbReference>
<evidence type="ECO:0000256" key="1">
    <source>
        <dbReference type="ARBA" id="ARBA00004496"/>
    </source>
</evidence>
<feature type="domain" description="Class II Histidinyl-tRNA synthetase (HisRS)-like catalytic core" evidence="10">
    <location>
        <begin position="24"/>
        <end position="333"/>
    </location>
</feature>
<evidence type="ECO:0000256" key="6">
    <source>
        <dbReference type="ARBA" id="ARBA00022605"/>
    </source>
</evidence>
<sequence>MVGRRDYRGNGVMVTVDRWLLPDGIEEVLSPEAECIEVARRQVLDLFQSWGYEFVMPPHIEYLESLLTSARYDLDLCIFKVIDPQSGRQMGFRADIAPQVARIDAHTLCRKGPSRLCYAGSVLHVQPRSLSSSRSPIQLGAELYGDTSLSSDVEVISLMLSMLQLVDVPDVHMDLGHVGIYRGLAHAAGLSNKVEQQLFIALQCKAIDKVITLTEDVPVDLADMLRALVNLCGGYEVLAVARKCLANAPAPVLTALDDILVIAERLLARFPELPLHFDLCELSGYHYQTGVVFAVFVPGIGQAIAQGGRYDYIGADFGRARPATGFSADLKTLITLRRAEFELLSGGIWMPDSTDAALWQQVCRLRGNGQRVIQALPGQSLSAALEANCDRQLILQNGFWQVSLLAY</sequence>
<dbReference type="PANTHER" id="PTHR11476">
    <property type="entry name" value="HISTIDYL-TRNA SYNTHETASE"/>
    <property type="match status" value="1"/>
</dbReference>
<accession>A0ABX5R7H2</accession>
<organism evidence="11 12">
    <name type="scientific">Candidatus Pseudomonas adelgestsugas</name>
    <dbReference type="NCBI Taxonomy" id="1302376"/>
    <lineage>
        <taxon>Bacteria</taxon>
        <taxon>Pseudomonadati</taxon>
        <taxon>Pseudomonadota</taxon>
        <taxon>Gammaproteobacteria</taxon>
        <taxon>Pseudomonadales</taxon>
        <taxon>Pseudomonadaceae</taxon>
        <taxon>Pseudomonas</taxon>
    </lineage>
</organism>
<evidence type="ECO:0000256" key="8">
    <source>
        <dbReference type="ARBA" id="ARBA00025246"/>
    </source>
</evidence>
<evidence type="ECO:0000256" key="3">
    <source>
        <dbReference type="ARBA" id="ARBA00005539"/>
    </source>
</evidence>
<comment type="function">
    <text evidence="8 9">Required for the first step of histidine biosynthesis. May allow the feedback regulation of ATP phosphoribosyltransferase activity by histidine.</text>
</comment>
<dbReference type="PANTHER" id="PTHR11476:SF7">
    <property type="entry name" value="HISTIDINE--TRNA LIGASE"/>
    <property type="match status" value="1"/>
</dbReference>
<comment type="pathway">
    <text evidence="2 9">Amino-acid biosynthesis; L-histidine biosynthesis; L-histidine from 5-phospho-alpha-D-ribose 1-diphosphate: step 1/9.</text>
</comment>
<dbReference type="InterPro" id="IPR041715">
    <property type="entry name" value="HisRS-like_core"/>
</dbReference>
<keyword evidence="6 9" id="KW-0028">Amino-acid biosynthesis</keyword>
<comment type="subcellular location">
    <subcellularLocation>
        <location evidence="1 9">Cytoplasm</location>
    </subcellularLocation>
</comment>
<evidence type="ECO:0000256" key="7">
    <source>
        <dbReference type="ARBA" id="ARBA00023102"/>
    </source>
</evidence>
<gene>
    <name evidence="9 11" type="primary">hisZ</name>
    <name evidence="11" type="ORF">C3B55_00232</name>
</gene>
<dbReference type="Pfam" id="PF13393">
    <property type="entry name" value="tRNA-synt_His"/>
    <property type="match status" value="1"/>
</dbReference>
<comment type="similarity">
    <text evidence="3 9">Belongs to the class-II aminoacyl-tRNA synthetase family. HisZ subfamily.</text>
</comment>
<keyword evidence="7 9" id="KW-0368">Histidine biosynthesis</keyword>
<comment type="subunit">
    <text evidence="9">Heteromultimer composed of HisG and HisZ subunits.</text>
</comment>
<evidence type="ECO:0000256" key="9">
    <source>
        <dbReference type="HAMAP-Rule" id="MF_00125"/>
    </source>
</evidence>
<dbReference type="InterPro" id="IPR045864">
    <property type="entry name" value="aa-tRNA-synth_II/BPL/LPL"/>
</dbReference>